<dbReference type="InterPro" id="IPR036412">
    <property type="entry name" value="HAD-like_sf"/>
</dbReference>
<dbReference type="EMBL" id="BRLB01000030">
    <property type="protein sequence ID" value="GKX32290.1"/>
    <property type="molecule type" value="Genomic_DNA"/>
</dbReference>
<dbReference type="NCBIfam" id="TIGR01549">
    <property type="entry name" value="HAD-SF-IA-v1"/>
    <property type="match status" value="1"/>
</dbReference>
<dbReference type="SFLD" id="SFLDS00003">
    <property type="entry name" value="Haloacid_Dehalogenase"/>
    <property type="match status" value="1"/>
</dbReference>
<accession>A0A9W5YDV5</accession>
<dbReference type="InterPro" id="IPR052550">
    <property type="entry name" value="Pyrimidine_5'-ntase_YjjG"/>
</dbReference>
<dbReference type="Proteomes" id="UP001144256">
    <property type="component" value="Unassembled WGS sequence"/>
</dbReference>
<dbReference type="Gene3D" id="1.10.150.240">
    <property type="entry name" value="Putative phosphatase, domain 2"/>
    <property type="match status" value="1"/>
</dbReference>
<keyword evidence="2" id="KW-1185">Reference proteome</keyword>
<name>A0A9W5YDV5_9FIRM</name>
<dbReference type="SUPFAM" id="SSF56784">
    <property type="entry name" value="HAD-like"/>
    <property type="match status" value="1"/>
</dbReference>
<dbReference type="Pfam" id="PF00702">
    <property type="entry name" value="Hydrolase"/>
    <property type="match status" value="1"/>
</dbReference>
<dbReference type="PANTHER" id="PTHR47478">
    <property type="match status" value="1"/>
</dbReference>
<dbReference type="GO" id="GO:0008253">
    <property type="term" value="F:5'-nucleotidase activity"/>
    <property type="evidence" value="ECO:0007669"/>
    <property type="project" value="InterPro"/>
</dbReference>
<dbReference type="InterPro" id="IPR006439">
    <property type="entry name" value="HAD-SF_hydro_IA"/>
</dbReference>
<dbReference type="SFLD" id="SFLDG01129">
    <property type="entry name" value="C1.5:_HAD__Beta-PGM__Phosphata"/>
    <property type="match status" value="1"/>
</dbReference>
<dbReference type="NCBIfam" id="TIGR02254">
    <property type="entry name" value="YjjG_YfnB"/>
    <property type="match status" value="1"/>
</dbReference>
<comment type="caution">
    <text evidence="1">The sequence shown here is derived from an EMBL/GenBank/DDBJ whole genome shotgun (WGS) entry which is preliminary data.</text>
</comment>
<dbReference type="InterPro" id="IPR011951">
    <property type="entry name" value="HAD-SF_hydro_IA_YjjG/PynA"/>
</dbReference>
<evidence type="ECO:0000313" key="2">
    <source>
        <dbReference type="Proteomes" id="UP001144256"/>
    </source>
</evidence>
<dbReference type="AlphaFoldDB" id="A0A9W5YDV5"/>
<proteinExistence type="predicted"/>
<dbReference type="InterPro" id="IPR023214">
    <property type="entry name" value="HAD_sf"/>
</dbReference>
<organism evidence="1 2">
    <name type="scientific">Vallitalea longa</name>
    <dbReference type="NCBI Taxonomy" id="2936439"/>
    <lineage>
        <taxon>Bacteria</taxon>
        <taxon>Bacillati</taxon>
        <taxon>Bacillota</taxon>
        <taxon>Clostridia</taxon>
        <taxon>Lachnospirales</taxon>
        <taxon>Vallitaleaceae</taxon>
        <taxon>Vallitalea</taxon>
    </lineage>
</organism>
<dbReference type="SFLD" id="SFLDG01135">
    <property type="entry name" value="C1.5.6:_HAD__Beta-PGM__Phospha"/>
    <property type="match status" value="1"/>
</dbReference>
<dbReference type="PANTHER" id="PTHR47478:SF1">
    <property type="entry name" value="PYRIMIDINE 5'-NUCLEOTIDASE YJJG"/>
    <property type="match status" value="1"/>
</dbReference>
<dbReference type="RefSeq" id="WP_281819771.1">
    <property type="nucleotide sequence ID" value="NZ_BRLB01000030.1"/>
</dbReference>
<dbReference type="NCBIfam" id="NF006976">
    <property type="entry name" value="PRK09449.1"/>
    <property type="match status" value="1"/>
</dbReference>
<sequence>MYEVVLLDADGTLFNYNMAEKYALGEAFKKFSYKGNIEEISKRYKTINLNLWLELEKGNITKDKLRYERFQRLFDEYELDFDAQEFSENYLLSLSECNFLIDGAEDICKYLKDKGYKVVILTNGIKKVQSSRLGRSDVKDYIDDMVVSEEVGVNKPDPLIYDYTFNLVNHSDKNSVIMIGDSLTADIQGGINYGIHTCWLNLDNISNDTNINPTYEIYSLSQLKDIL</sequence>
<dbReference type="InterPro" id="IPR023198">
    <property type="entry name" value="PGP-like_dom2"/>
</dbReference>
<reference evidence="1" key="1">
    <citation type="submission" date="2022-06" db="EMBL/GenBank/DDBJ databases">
        <title>Vallitalea longa sp. nov., an anaerobic bacterium isolated from marine sediment.</title>
        <authorList>
            <person name="Hirano S."/>
            <person name="Terahara T."/>
            <person name="Mori K."/>
            <person name="Hamada M."/>
            <person name="Matsumoto R."/>
            <person name="Kobayashi T."/>
        </authorList>
    </citation>
    <scope>NUCLEOTIDE SEQUENCE</scope>
    <source>
        <strain evidence="1">SH18-1</strain>
    </source>
</reference>
<evidence type="ECO:0000313" key="1">
    <source>
        <dbReference type="EMBL" id="GKX32290.1"/>
    </source>
</evidence>
<protein>
    <submittedName>
        <fullName evidence="1">Noncanonical pyrimidine nucleotidase, YjjG family protein</fullName>
    </submittedName>
</protein>
<gene>
    <name evidence="1" type="ORF">SH1V18_47700</name>
</gene>
<dbReference type="Gene3D" id="3.40.50.1000">
    <property type="entry name" value="HAD superfamily/HAD-like"/>
    <property type="match status" value="1"/>
</dbReference>
<dbReference type="PRINTS" id="PR00413">
    <property type="entry name" value="HADHALOGNASE"/>
</dbReference>